<evidence type="ECO:0000259" key="7">
    <source>
        <dbReference type="PROSITE" id="PS50089"/>
    </source>
</evidence>
<dbReference type="SMART" id="SM00184">
    <property type="entry name" value="RING"/>
    <property type="match status" value="1"/>
</dbReference>
<protein>
    <recommendedName>
        <fullName evidence="7">RING-type domain-containing protein</fullName>
    </recommendedName>
</protein>
<evidence type="ECO:0000256" key="3">
    <source>
        <dbReference type="ARBA" id="ARBA00022801"/>
    </source>
</evidence>
<dbReference type="Gene3D" id="3.30.40.10">
    <property type="entry name" value="Zinc/RING finger domain, C3HC4 (zinc finger)"/>
    <property type="match status" value="1"/>
</dbReference>
<keyword evidence="5" id="KW-0067">ATP-binding</keyword>
<dbReference type="GO" id="GO:0006281">
    <property type="term" value="P:DNA repair"/>
    <property type="evidence" value="ECO:0007669"/>
    <property type="project" value="TreeGrafter"/>
</dbReference>
<proteinExistence type="inferred from homology"/>
<dbReference type="EMBL" id="JAVRRL010000025">
    <property type="protein sequence ID" value="KAK5113222.1"/>
    <property type="molecule type" value="Genomic_DNA"/>
</dbReference>
<dbReference type="GO" id="GO:0008094">
    <property type="term" value="F:ATP-dependent activity, acting on DNA"/>
    <property type="evidence" value="ECO:0007669"/>
    <property type="project" value="TreeGrafter"/>
</dbReference>
<dbReference type="AlphaFoldDB" id="A0AAN7YGS9"/>
<evidence type="ECO:0000256" key="4">
    <source>
        <dbReference type="ARBA" id="ARBA00022806"/>
    </source>
</evidence>
<comment type="caution">
    <text evidence="8">The sequence shown here is derived from an EMBL/GenBank/DDBJ whole genome shotgun (WGS) entry which is preliminary data.</text>
</comment>
<keyword evidence="6" id="KW-0479">Metal-binding</keyword>
<dbReference type="PROSITE" id="PS50089">
    <property type="entry name" value="ZF_RING_2"/>
    <property type="match status" value="1"/>
</dbReference>
<reference evidence="8" key="1">
    <citation type="submission" date="2023-08" db="EMBL/GenBank/DDBJ databases">
        <title>Black Yeasts Isolated from many extreme environments.</title>
        <authorList>
            <person name="Coleine C."/>
            <person name="Stajich J.E."/>
            <person name="Selbmann L."/>
        </authorList>
    </citation>
    <scope>NUCLEOTIDE SEQUENCE</scope>
    <source>
        <strain evidence="8">CCFEE 5401</strain>
    </source>
</reference>
<dbReference type="InterPro" id="IPR027417">
    <property type="entry name" value="P-loop_NTPase"/>
</dbReference>
<keyword evidence="2" id="KW-0547">Nucleotide-binding</keyword>
<sequence>MELAASSWKPEDFQQSNGPYRVNWRRVILDEGHIIRNPASKGAAAVTALQAHARWVLFGTPIVNSPKDLYGILRSVGVSGGLEQLPVCNIVLARPLKTGDPSATYLLQAVMRTFTLLRRKEMAFIDLKLPQLEDLFTPALETEAKGLLKDYQKKGRAGGQAATSAYNNLLEVILRMRQCCNHWQLRGERATKLLAQLQHQQTGDLTPENVKALQNVLQVLIESSEGCAVCLETLHDPVITTCGHFFGRECISKVIETQHRSPMCRAELKDETVLVSPAHEGEDEEADDQRDLTQSSSKLEARMEILGATKAKNEKTIVFIPGYRTEERDLVVQAEKRELMKLGFSEKAGKREKVKKSRMADIQMLLGPSTQPASNGSAAN</sequence>
<dbReference type="GO" id="GO:0008270">
    <property type="term" value="F:zinc ion binding"/>
    <property type="evidence" value="ECO:0007669"/>
    <property type="project" value="UniProtKB-KW"/>
</dbReference>
<keyword evidence="3" id="KW-0378">Hydrolase</keyword>
<evidence type="ECO:0000256" key="6">
    <source>
        <dbReference type="PROSITE-ProRule" id="PRU00175"/>
    </source>
</evidence>
<dbReference type="InterPro" id="IPR000330">
    <property type="entry name" value="SNF2_N"/>
</dbReference>
<dbReference type="PANTHER" id="PTHR45626">
    <property type="entry name" value="TRANSCRIPTION TERMINATION FACTOR 2-RELATED"/>
    <property type="match status" value="1"/>
</dbReference>
<dbReference type="SUPFAM" id="SSF52540">
    <property type="entry name" value="P-loop containing nucleoside triphosphate hydrolases"/>
    <property type="match status" value="1"/>
</dbReference>
<evidence type="ECO:0000256" key="2">
    <source>
        <dbReference type="ARBA" id="ARBA00022741"/>
    </source>
</evidence>
<dbReference type="Gene3D" id="3.40.50.10810">
    <property type="entry name" value="Tandem AAA-ATPase domain"/>
    <property type="match status" value="1"/>
</dbReference>
<dbReference type="InterPro" id="IPR013083">
    <property type="entry name" value="Znf_RING/FYVE/PHD"/>
</dbReference>
<dbReference type="Proteomes" id="UP001310890">
    <property type="component" value="Unassembled WGS sequence"/>
</dbReference>
<feature type="domain" description="RING-type" evidence="7">
    <location>
        <begin position="227"/>
        <end position="265"/>
    </location>
</feature>
<dbReference type="InterPro" id="IPR001841">
    <property type="entry name" value="Znf_RING"/>
</dbReference>
<dbReference type="Pfam" id="PF13923">
    <property type="entry name" value="zf-C3HC4_2"/>
    <property type="match status" value="1"/>
</dbReference>
<evidence type="ECO:0000256" key="1">
    <source>
        <dbReference type="ARBA" id="ARBA00007025"/>
    </source>
</evidence>
<keyword evidence="6" id="KW-0862">Zinc</keyword>
<dbReference type="GO" id="GO:0005634">
    <property type="term" value="C:nucleus"/>
    <property type="evidence" value="ECO:0007669"/>
    <property type="project" value="TreeGrafter"/>
</dbReference>
<keyword evidence="4" id="KW-0347">Helicase</keyword>
<accession>A0AAN7YGS9</accession>
<dbReference type="InterPro" id="IPR038718">
    <property type="entry name" value="SNF2-like_sf"/>
</dbReference>
<dbReference type="PANTHER" id="PTHR45626:SF11">
    <property type="entry name" value="FAMILY HELICASE, PUTATIVE (AFU_ORTHOLOGUE AFUA_5G06590)-RELATED"/>
    <property type="match status" value="1"/>
</dbReference>
<dbReference type="SUPFAM" id="SSF57850">
    <property type="entry name" value="RING/U-box"/>
    <property type="match status" value="1"/>
</dbReference>
<dbReference type="GO" id="GO:0005524">
    <property type="term" value="F:ATP binding"/>
    <property type="evidence" value="ECO:0007669"/>
    <property type="project" value="UniProtKB-KW"/>
</dbReference>
<dbReference type="GO" id="GO:0004386">
    <property type="term" value="F:helicase activity"/>
    <property type="evidence" value="ECO:0007669"/>
    <property type="project" value="UniProtKB-KW"/>
</dbReference>
<dbReference type="GO" id="GO:0016787">
    <property type="term" value="F:hydrolase activity"/>
    <property type="evidence" value="ECO:0007669"/>
    <property type="project" value="UniProtKB-KW"/>
</dbReference>
<dbReference type="Pfam" id="PF00176">
    <property type="entry name" value="SNF2-rel_dom"/>
    <property type="match status" value="1"/>
</dbReference>
<evidence type="ECO:0000313" key="8">
    <source>
        <dbReference type="EMBL" id="KAK5113222.1"/>
    </source>
</evidence>
<comment type="similarity">
    <text evidence="1">Belongs to the SNF2/RAD54 helicase family.</text>
</comment>
<keyword evidence="6" id="KW-0863">Zinc-finger</keyword>
<evidence type="ECO:0000313" key="9">
    <source>
        <dbReference type="Proteomes" id="UP001310890"/>
    </source>
</evidence>
<dbReference type="Gene3D" id="3.40.50.300">
    <property type="entry name" value="P-loop containing nucleotide triphosphate hydrolases"/>
    <property type="match status" value="1"/>
</dbReference>
<organism evidence="8 9">
    <name type="scientific">Meristemomyces frigidus</name>
    <dbReference type="NCBI Taxonomy" id="1508187"/>
    <lineage>
        <taxon>Eukaryota</taxon>
        <taxon>Fungi</taxon>
        <taxon>Dikarya</taxon>
        <taxon>Ascomycota</taxon>
        <taxon>Pezizomycotina</taxon>
        <taxon>Dothideomycetes</taxon>
        <taxon>Dothideomycetidae</taxon>
        <taxon>Mycosphaerellales</taxon>
        <taxon>Teratosphaeriaceae</taxon>
        <taxon>Meristemomyces</taxon>
    </lineage>
</organism>
<evidence type="ECO:0000256" key="5">
    <source>
        <dbReference type="ARBA" id="ARBA00022840"/>
    </source>
</evidence>
<name>A0AAN7YGS9_9PEZI</name>
<dbReference type="InterPro" id="IPR050628">
    <property type="entry name" value="SNF2_RAD54_helicase_TF"/>
</dbReference>
<gene>
    <name evidence="8" type="ORF">LTR62_003558</name>
</gene>